<evidence type="ECO:0008006" key="3">
    <source>
        <dbReference type="Google" id="ProtNLM"/>
    </source>
</evidence>
<accession>A0ABY4A2W7</accession>
<evidence type="ECO:0000313" key="1">
    <source>
        <dbReference type="EMBL" id="UOD28500.1"/>
    </source>
</evidence>
<reference evidence="1 2" key="1">
    <citation type="submission" date="2020-10" db="EMBL/GenBank/DDBJ databases">
        <title>Genome analysis of Massilia species.</title>
        <authorList>
            <person name="Jung D.-H."/>
        </authorList>
    </citation>
    <scope>NUCLEOTIDE SEQUENCE [LARGE SCALE GENOMIC DNA]</scope>
    <source>
        <strain evidence="2">sipir</strain>
    </source>
</reference>
<dbReference type="PROSITE" id="PS51257">
    <property type="entry name" value="PROKAR_LIPOPROTEIN"/>
    <property type="match status" value="1"/>
</dbReference>
<dbReference type="Proteomes" id="UP000831532">
    <property type="component" value="Chromosome"/>
</dbReference>
<dbReference type="EMBL" id="CP063361">
    <property type="protein sequence ID" value="UOD28500.1"/>
    <property type="molecule type" value="Genomic_DNA"/>
</dbReference>
<protein>
    <recommendedName>
        <fullName evidence="3">Lipoprotein</fullName>
    </recommendedName>
</protein>
<proteinExistence type="predicted"/>
<evidence type="ECO:0000313" key="2">
    <source>
        <dbReference type="Proteomes" id="UP000831532"/>
    </source>
</evidence>
<keyword evidence="2" id="KW-1185">Reference proteome</keyword>
<organism evidence="1 2">
    <name type="scientific">Massilia violaceinigra</name>
    <dbReference type="NCBI Taxonomy" id="2045208"/>
    <lineage>
        <taxon>Bacteria</taxon>
        <taxon>Pseudomonadati</taxon>
        <taxon>Pseudomonadota</taxon>
        <taxon>Betaproteobacteria</taxon>
        <taxon>Burkholderiales</taxon>
        <taxon>Oxalobacteraceae</taxon>
        <taxon>Telluria group</taxon>
        <taxon>Massilia</taxon>
    </lineage>
</organism>
<gene>
    <name evidence="1" type="ORF">INH39_24040</name>
</gene>
<sequence length="275" mass="30391">MNLFPRHFLVISAILLLSACSNDSDEPAPEQEAPELPQAAEQAHAARVLPKVDFWAPLLAGIAGTYDSECEPVDVNVPGMQALPPLPGPIVVMADGNVRSAGQSLNLRTQIVSTLERKRQAGQAVNLYMDAMTEKMMTFSLEQRDRRDWITFGMPYSLKRCKIASPLPLSRQSLYTTFAKFLDANLQVECMSAGGLKMDVHPYKLAKGILDFEGRLVDLNESSHEMVTIHADAGFVYSAELPDEEQLIITLDPQGQLTQLFLTRKKSRAIVCSTK</sequence>
<dbReference type="RefSeq" id="WP_243489654.1">
    <property type="nucleotide sequence ID" value="NZ_CP063361.1"/>
</dbReference>
<name>A0ABY4A2W7_9BURK</name>